<dbReference type="OrthoDB" id="166000at2"/>
<proteinExistence type="predicted"/>
<dbReference type="EMBL" id="JFHK01000013">
    <property type="protein sequence ID" value="OAA30196.1"/>
    <property type="molecule type" value="Genomic_DNA"/>
</dbReference>
<sequence>MAFRHESYCGLYCGSCPFLMASRRDELDVIAERLEKDKKELFCEGCKGEQVSVFCKKCGIKQCALDHQVEFCFECDEYPCEKLQNFKNDDHPHHSVILKNLDSLKELGLEKWLELQQKRWSCQKCGTPFSWYDEKCQECGSELYNAVKEDRDIM</sequence>
<dbReference type="Pfam" id="PF12675">
    <property type="entry name" value="DUF3795"/>
    <property type="match status" value="1"/>
</dbReference>
<evidence type="ECO:0000313" key="2">
    <source>
        <dbReference type="Proteomes" id="UP000077339"/>
    </source>
</evidence>
<evidence type="ECO:0000313" key="1">
    <source>
        <dbReference type="EMBL" id="OAA30196.1"/>
    </source>
</evidence>
<comment type="caution">
    <text evidence="1">The sequence shown here is derived from an EMBL/GenBank/DDBJ whole genome shotgun (WGS) entry which is preliminary data.</text>
</comment>
<keyword evidence="2" id="KW-1185">Reference proteome</keyword>
<protein>
    <recommendedName>
        <fullName evidence="3">DUF3795 domain-containing protein</fullName>
    </recommendedName>
</protein>
<accession>A0A176K0Z6</accession>
<reference evidence="1 2" key="1">
    <citation type="submission" date="2014-02" db="EMBL/GenBank/DDBJ databases">
        <title>Kosmotoga genome sequencing.</title>
        <authorList>
            <person name="Pollo S.M."/>
            <person name="Charchuk R."/>
            <person name="Nesbo C.L."/>
        </authorList>
    </citation>
    <scope>NUCLEOTIDE SEQUENCE [LARGE SCALE GENOMIC DNA]</scope>
    <source>
        <strain evidence="1 2">S304</strain>
    </source>
</reference>
<dbReference type="AlphaFoldDB" id="A0A176K0Z6"/>
<dbReference type="InterPro" id="IPR024227">
    <property type="entry name" value="DUF3795"/>
</dbReference>
<evidence type="ECO:0008006" key="3">
    <source>
        <dbReference type="Google" id="ProtNLM"/>
    </source>
</evidence>
<dbReference type="Proteomes" id="UP000077339">
    <property type="component" value="Unassembled WGS sequence"/>
</dbReference>
<organism evidence="1 2">
    <name type="scientific">Kosmotoga arenicorallina S304</name>
    <dbReference type="NCBI Taxonomy" id="1453497"/>
    <lineage>
        <taxon>Bacteria</taxon>
        <taxon>Thermotogati</taxon>
        <taxon>Thermotogota</taxon>
        <taxon>Thermotogae</taxon>
        <taxon>Kosmotogales</taxon>
        <taxon>Kosmotogaceae</taxon>
        <taxon>Kosmotoga</taxon>
    </lineage>
</organism>
<dbReference type="STRING" id="1453497.AT15_00380"/>
<dbReference type="PATRIC" id="fig|1453497.3.peg.83"/>
<name>A0A176K0Z6_9BACT</name>
<dbReference type="RefSeq" id="WP_068347605.1">
    <property type="nucleotide sequence ID" value="NZ_JFHK01000013.1"/>
</dbReference>
<gene>
    <name evidence="1" type="ORF">AT15_00380</name>
</gene>